<dbReference type="EMBL" id="JACHML010000001">
    <property type="protein sequence ID" value="MBB6391051.1"/>
    <property type="molecule type" value="Genomic_DNA"/>
</dbReference>
<evidence type="ECO:0000313" key="2">
    <source>
        <dbReference type="EMBL" id="MBB6391051.1"/>
    </source>
</evidence>
<keyword evidence="1" id="KW-0472">Membrane</keyword>
<dbReference type="GO" id="GO:0003677">
    <property type="term" value="F:DNA binding"/>
    <property type="evidence" value="ECO:0007669"/>
    <property type="project" value="InterPro"/>
</dbReference>
<feature type="transmembrane region" description="Helical" evidence="1">
    <location>
        <begin position="119"/>
        <end position="142"/>
    </location>
</feature>
<sequence length="145" mass="14722">MTDAGADTKERFAADLRKLRLDGGNPTLKRLQDETGISRSVLSEAFAGRSLPTARTVDGVVRVCDGDTASWLDRRDVLAGLAVPPPVPAAVAPAPTTDAETAASAPAAPAVTGIRQRTAILIAAIAFLLGVASGALATAATAQFS</sequence>
<comment type="caution">
    <text evidence="2">The sequence shown here is derived from an EMBL/GenBank/DDBJ whole genome shotgun (WGS) entry which is preliminary data.</text>
</comment>
<dbReference type="RefSeq" id="WP_184750229.1">
    <property type="nucleotide sequence ID" value="NZ_BAAAJR010000010.1"/>
</dbReference>
<proteinExistence type="predicted"/>
<dbReference type="InterPro" id="IPR010982">
    <property type="entry name" value="Lambda_DNA-bd_dom_sf"/>
</dbReference>
<reference evidence="2 3" key="1">
    <citation type="submission" date="2020-08" db="EMBL/GenBank/DDBJ databases">
        <title>Sequencing the genomes of 1000 actinobacteria strains.</title>
        <authorList>
            <person name="Klenk H.-P."/>
        </authorList>
    </citation>
    <scope>NUCLEOTIDE SEQUENCE [LARGE SCALE GENOMIC DNA]</scope>
    <source>
        <strain evidence="2 3">DSM 12511</strain>
    </source>
</reference>
<dbReference type="Gene3D" id="1.10.260.40">
    <property type="entry name" value="lambda repressor-like DNA-binding domains"/>
    <property type="match status" value="1"/>
</dbReference>
<accession>A0A7X0KUD2</accession>
<organism evidence="2 3">
    <name type="scientific">Microbacterium thalassium</name>
    <dbReference type="NCBI Taxonomy" id="362649"/>
    <lineage>
        <taxon>Bacteria</taxon>
        <taxon>Bacillati</taxon>
        <taxon>Actinomycetota</taxon>
        <taxon>Actinomycetes</taxon>
        <taxon>Micrococcales</taxon>
        <taxon>Microbacteriaceae</taxon>
        <taxon>Microbacterium</taxon>
    </lineage>
</organism>
<evidence type="ECO:0000256" key="1">
    <source>
        <dbReference type="SAM" id="Phobius"/>
    </source>
</evidence>
<keyword evidence="3" id="KW-1185">Reference proteome</keyword>
<dbReference type="AlphaFoldDB" id="A0A7X0KUD2"/>
<keyword evidence="1" id="KW-0812">Transmembrane</keyword>
<dbReference type="CDD" id="cd00093">
    <property type="entry name" value="HTH_XRE"/>
    <property type="match status" value="1"/>
</dbReference>
<keyword evidence="1" id="KW-1133">Transmembrane helix</keyword>
<dbReference type="InterPro" id="IPR001387">
    <property type="entry name" value="Cro/C1-type_HTH"/>
</dbReference>
<protein>
    <submittedName>
        <fullName evidence="2">Uncharacterized protein</fullName>
    </submittedName>
</protein>
<dbReference type="Proteomes" id="UP000537775">
    <property type="component" value="Unassembled WGS sequence"/>
</dbReference>
<name>A0A7X0KUD2_9MICO</name>
<gene>
    <name evidence="2" type="ORF">HD594_001364</name>
</gene>
<evidence type="ECO:0000313" key="3">
    <source>
        <dbReference type="Proteomes" id="UP000537775"/>
    </source>
</evidence>